<gene>
    <name evidence="1" type="ORF">CHS0354_009859</name>
</gene>
<proteinExistence type="predicted"/>
<reference evidence="1" key="3">
    <citation type="submission" date="2023-05" db="EMBL/GenBank/DDBJ databases">
        <authorList>
            <person name="Smith C.H."/>
        </authorList>
    </citation>
    <scope>NUCLEOTIDE SEQUENCE</scope>
    <source>
        <strain evidence="1">CHS0354</strain>
        <tissue evidence="1">Mantle</tissue>
    </source>
</reference>
<name>A0AAE0SX09_9BIVA</name>
<accession>A0AAE0SX09</accession>
<comment type="caution">
    <text evidence="1">The sequence shown here is derived from an EMBL/GenBank/DDBJ whole genome shotgun (WGS) entry which is preliminary data.</text>
</comment>
<dbReference type="Proteomes" id="UP001195483">
    <property type="component" value="Unassembled WGS sequence"/>
</dbReference>
<organism evidence="1 2">
    <name type="scientific">Potamilus streckersoni</name>
    <dbReference type="NCBI Taxonomy" id="2493646"/>
    <lineage>
        <taxon>Eukaryota</taxon>
        <taxon>Metazoa</taxon>
        <taxon>Spiralia</taxon>
        <taxon>Lophotrochozoa</taxon>
        <taxon>Mollusca</taxon>
        <taxon>Bivalvia</taxon>
        <taxon>Autobranchia</taxon>
        <taxon>Heteroconchia</taxon>
        <taxon>Palaeoheterodonta</taxon>
        <taxon>Unionida</taxon>
        <taxon>Unionoidea</taxon>
        <taxon>Unionidae</taxon>
        <taxon>Ambleminae</taxon>
        <taxon>Lampsilini</taxon>
        <taxon>Potamilus</taxon>
    </lineage>
</organism>
<reference evidence="1" key="1">
    <citation type="journal article" date="2021" name="Genome Biol. Evol.">
        <title>A High-Quality Reference Genome for a Parasitic Bivalve with Doubly Uniparental Inheritance (Bivalvia: Unionida).</title>
        <authorList>
            <person name="Smith C.H."/>
        </authorList>
    </citation>
    <scope>NUCLEOTIDE SEQUENCE</scope>
    <source>
        <strain evidence="1">CHS0354</strain>
    </source>
</reference>
<evidence type="ECO:0000313" key="1">
    <source>
        <dbReference type="EMBL" id="KAK3599359.1"/>
    </source>
</evidence>
<dbReference type="EMBL" id="JAEAOA010000627">
    <property type="protein sequence ID" value="KAK3599359.1"/>
    <property type="molecule type" value="Genomic_DNA"/>
</dbReference>
<protein>
    <submittedName>
        <fullName evidence="1">Uncharacterized protein</fullName>
    </submittedName>
</protein>
<dbReference type="AlphaFoldDB" id="A0AAE0SX09"/>
<sequence length="59" mass="6677">MEMAGAYVQNVTSFTFEGSSSKQAHQMKYVDWQHKTGRQLTGSSGVRTAQIFISKKFKM</sequence>
<keyword evidence="2" id="KW-1185">Reference proteome</keyword>
<evidence type="ECO:0000313" key="2">
    <source>
        <dbReference type="Proteomes" id="UP001195483"/>
    </source>
</evidence>
<reference evidence="1" key="2">
    <citation type="journal article" date="2021" name="Genome Biol. Evol.">
        <title>Developing a high-quality reference genome for a parasitic bivalve with doubly uniparental inheritance (Bivalvia: Unionida).</title>
        <authorList>
            <person name="Smith C.H."/>
        </authorList>
    </citation>
    <scope>NUCLEOTIDE SEQUENCE</scope>
    <source>
        <strain evidence="1">CHS0354</strain>
        <tissue evidence="1">Mantle</tissue>
    </source>
</reference>